<keyword evidence="3 4" id="KW-0418">Kinase</keyword>
<dbReference type="GO" id="GO:0004017">
    <property type="term" value="F:AMP kinase activity"/>
    <property type="evidence" value="ECO:0007669"/>
    <property type="project" value="InterPro"/>
</dbReference>
<dbReference type="InterPro" id="IPR033690">
    <property type="entry name" value="Adenylat_kinase_CS"/>
</dbReference>
<feature type="domain" description="Adenylate kinase active site lid" evidence="5">
    <location>
        <begin position="181"/>
        <end position="216"/>
    </location>
</feature>
<accession>A0AAV0B9K9</accession>
<dbReference type="PRINTS" id="PR00094">
    <property type="entry name" value="ADENYLTKNASE"/>
</dbReference>
<dbReference type="InterPro" id="IPR006259">
    <property type="entry name" value="Adenyl_kin_sub"/>
</dbReference>
<dbReference type="PROSITE" id="PS00113">
    <property type="entry name" value="ADENYLATE_KINASE"/>
    <property type="match status" value="1"/>
</dbReference>
<dbReference type="Gene3D" id="3.40.50.300">
    <property type="entry name" value="P-loop containing nucleotide triphosphate hydrolases"/>
    <property type="match status" value="1"/>
</dbReference>
<protein>
    <submittedName>
        <fullName evidence="6">Adenylate kinase-domain-containing protein</fullName>
    </submittedName>
</protein>
<dbReference type="InterPro" id="IPR027417">
    <property type="entry name" value="P-loop_NTPase"/>
</dbReference>
<dbReference type="FunFam" id="3.40.50.300:FF:000106">
    <property type="entry name" value="Adenylate kinase mitochondrial"/>
    <property type="match status" value="1"/>
</dbReference>
<keyword evidence="7" id="KW-1185">Reference proteome</keyword>
<dbReference type="SUPFAM" id="SSF52540">
    <property type="entry name" value="P-loop containing nucleoside triphosphate hydrolases"/>
    <property type="match status" value="1"/>
</dbReference>
<evidence type="ECO:0000313" key="7">
    <source>
        <dbReference type="Proteomes" id="UP001153365"/>
    </source>
</evidence>
<evidence type="ECO:0000256" key="2">
    <source>
        <dbReference type="ARBA" id="ARBA00022741"/>
    </source>
</evidence>
<dbReference type="AlphaFoldDB" id="A0AAV0B9K9"/>
<dbReference type="PANTHER" id="PTHR23359">
    <property type="entry name" value="NUCLEOTIDE KINASE"/>
    <property type="match status" value="1"/>
</dbReference>
<evidence type="ECO:0000313" key="6">
    <source>
        <dbReference type="EMBL" id="CAH7682401.1"/>
    </source>
</evidence>
<evidence type="ECO:0000256" key="4">
    <source>
        <dbReference type="RuleBase" id="RU003330"/>
    </source>
</evidence>
<name>A0AAV0B9K9_PHAPC</name>
<dbReference type="InterPro" id="IPR007862">
    <property type="entry name" value="Adenylate_kinase_lid-dom"/>
</dbReference>
<dbReference type="Pfam" id="PF05191">
    <property type="entry name" value="ADK_lid"/>
    <property type="match status" value="1"/>
</dbReference>
<keyword evidence="2" id="KW-0547">Nucleotide-binding</keyword>
<dbReference type="NCBIfam" id="TIGR01351">
    <property type="entry name" value="adk"/>
    <property type="match status" value="1"/>
</dbReference>
<dbReference type="GO" id="GO:0005524">
    <property type="term" value="F:ATP binding"/>
    <property type="evidence" value="ECO:0007669"/>
    <property type="project" value="InterPro"/>
</dbReference>
<proteinExistence type="inferred from homology"/>
<dbReference type="EMBL" id="CALTRL010004067">
    <property type="protein sequence ID" value="CAH7682401.1"/>
    <property type="molecule type" value="Genomic_DNA"/>
</dbReference>
<dbReference type="Proteomes" id="UP001153365">
    <property type="component" value="Unassembled WGS sequence"/>
</dbReference>
<keyword evidence="1 4" id="KW-0808">Transferase</keyword>
<dbReference type="InterPro" id="IPR000850">
    <property type="entry name" value="Adenylat/UMP-CMP_kin"/>
</dbReference>
<organism evidence="6 7">
    <name type="scientific">Phakopsora pachyrhizi</name>
    <name type="common">Asian soybean rust disease fungus</name>
    <dbReference type="NCBI Taxonomy" id="170000"/>
    <lineage>
        <taxon>Eukaryota</taxon>
        <taxon>Fungi</taxon>
        <taxon>Dikarya</taxon>
        <taxon>Basidiomycota</taxon>
        <taxon>Pucciniomycotina</taxon>
        <taxon>Pucciniomycetes</taxon>
        <taxon>Pucciniales</taxon>
        <taxon>Phakopsoraceae</taxon>
        <taxon>Phakopsora</taxon>
    </lineage>
</organism>
<sequence length="293" mass="33848">MLSQSRHSLSLYFRVSLQSTSPVGSTSFRFDVPKRWSSGSLKVDELPSQDCKNRMRMIILGAPGSGKGTHCSKLLKKFDLSMIGMGDLLRYNVSKKTEVGKLAESYISRGDLLPDEVILKLIKPEIRKLQDRDWILDGFPRTKSQAIQLDKFLSDEFKDQLNLVVSLEVPDSLIIERISGRWIHEPSGRVYNTTYNAPIEEGKDDLTGEQLTKRKDDTIEVFSRRLESFHQENKPMLNYYDSQFVNTQSEDCVKRVKKLVHIFGPSSDTIWPQMKELIRSRFPYLKPRYHKVQ</sequence>
<comment type="caution">
    <text evidence="6">The sequence shown here is derived from an EMBL/GenBank/DDBJ whole genome shotgun (WGS) entry which is preliminary data.</text>
</comment>
<dbReference type="Pfam" id="PF00406">
    <property type="entry name" value="ADK"/>
    <property type="match status" value="1"/>
</dbReference>
<dbReference type="HAMAP" id="MF_00235">
    <property type="entry name" value="Adenylate_kinase_Adk"/>
    <property type="match status" value="1"/>
</dbReference>
<comment type="similarity">
    <text evidence="4">Belongs to the adenylate kinase family.</text>
</comment>
<reference evidence="6" key="1">
    <citation type="submission" date="2022-06" db="EMBL/GenBank/DDBJ databases">
        <authorList>
            <consortium name="SYNGENTA / RWTH Aachen University"/>
        </authorList>
    </citation>
    <scope>NUCLEOTIDE SEQUENCE</scope>
</reference>
<dbReference type="CDD" id="cd01428">
    <property type="entry name" value="ADK"/>
    <property type="match status" value="1"/>
</dbReference>
<evidence type="ECO:0000256" key="3">
    <source>
        <dbReference type="ARBA" id="ARBA00022777"/>
    </source>
</evidence>
<evidence type="ECO:0000256" key="1">
    <source>
        <dbReference type="ARBA" id="ARBA00022679"/>
    </source>
</evidence>
<gene>
    <name evidence="6" type="ORF">PPACK8108_LOCUS15312</name>
</gene>
<evidence type="ECO:0000259" key="5">
    <source>
        <dbReference type="Pfam" id="PF05191"/>
    </source>
</evidence>